<evidence type="ECO:0000256" key="6">
    <source>
        <dbReference type="ARBA" id="ARBA00022777"/>
    </source>
</evidence>
<dbReference type="EMBL" id="LQOF01000407">
    <property type="protein sequence ID" value="KXT64560.1"/>
    <property type="molecule type" value="Genomic_DNA"/>
</dbReference>
<dbReference type="InterPro" id="IPR003594">
    <property type="entry name" value="HATPase_dom"/>
</dbReference>
<dbReference type="Proteomes" id="UP000249013">
    <property type="component" value="Chromosome 1"/>
</dbReference>
<dbReference type="InterPro" id="IPR011712">
    <property type="entry name" value="Sig_transdc_His_kin_sub3_dim/P"/>
</dbReference>
<evidence type="ECO:0000256" key="4">
    <source>
        <dbReference type="ARBA" id="ARBA00022679"/>
    </source>
</evidence>
<evidence type="ECO:0000256" key="8">
    <source>
        <dbReference type="ARBA" id="ARBA00023012"/>
    </source>
</evidence>
<dbReference type="Gene3D" id="1.20.5.1930">
    <property type="match status" value="1"/>
</dbReference>
<feature type="transmembrane region" description="Helical" evidence="10">
    <location>
        <begin position="118"/>
        <end position="135"/>
    </location>
</feature>
<evidence type="ECO:0000313" key="17">
    <source>
        <dbReference type="Proteomes" id="UP000071927"/>
    </source>
</evidence>
<gene>
    <name evidence="15" type="primary">ydfH</name>
    <name evidence="15" type="ORF">NCTC13773_00069</name>
    <name evidence="13" type="ORF">SGADD02_01988</name>
    <name evidence="14" type="ORF">SGADD03_02041</name>
</gene>
<evidence type="ECO:0000313" key="18">
    <source>
        <dbReference type="Proteomes" id="UP000249013"/>
    </source>
</evidence>
<dbReference type="PATRIC" id="fig|315405.11.peg.2320"/>
<feature type="transmembrane region" description="Helical" evidence="10">
    <location>
        <begin position="70"/>
        <end position="89"/>
    </location>
</feature>
<organism evidence="14 17">
    <name type="scientific">Streptococcus gallolyticus</name>
    <dbReference type="NCBI Taxonomy" id="315405"/>
    <lineage>
        <taxon>Bacteria</taxon>
        <taxon>Bacillati</taxon>
        <taxon>Bacillota</taxon>
        <taxon>Bacilli</taxon>
        <taxon>Lactobacillales</taxon>
        <taxon>Streptococcaceae</taxon>
        <taxon>Streptococcus</taxon>
    </lineage>
</organism>
<dbReference type="CDD" id="cd16917">
    <property type="entry name" value="HATPase_UhpB-NarQ-NarX-like"/>
    <property type="match status" value="1"/>
</dbReference>
<feature type="transmembrane region" description="Helical" evidence="10">
    <location>
        <begin position="141"/>
        <end position="162"/>
    </location>
</feature>
<reference evidence="15 18" key="2">
    <citation type="submission" date="2018-06" db="EMBL/GenBank/DDBJ databases">
        <authorList>
            <consortium name="Pathogen Informatics"/>
            <person name="Doyle S."/>
        </authorList>
    </citation>
    <scope>NUCLEOTIDE SEQUENCE [LARGE SCALE GENOMIC DNA]</scope>
    <source>
        <strain evidence="15 18">NCTC13773</strain>
    </source>
</reference>
<keyword evidence="10" id="KW-0812">Transmembrane</keyword>
<dbReference type="GO" id="GO:0046983">
    <property type="term" value="F:protein dimerization activity"/>
    <property type="evidence" value="ECO:0007669"/>
    <property type="project" value="InterPro"/>
</dbReference>
<dbReference type="Pfam" id="PF07730">
    <property type="entry name" value="HisKA_3"/>
    <property type="match status" value="1"/>
</dbReference>
<evidence type="ECO:0000259" key="12">
    <source>
        <dbReference type="Pfam" id="PF07730"/>
    </source>
</evidence>
<dbReference type="GO" id="GO:0000155">
    <property type="term" value="F:phosphorelay sensor kinase activity"/>
    <property type="evidence" value="ECO:0007669"/>
    <property type="project" value="InterPro"/>
</dbReference>
<dbReference type="EC" id="2.7.13.3" evidence="2"/>
<keyword evidence="10" id="KW-0472">Membrane</keyword>
<dbReference type="Proteomes" id="UP000071927">
    <property type="component" value="Unassembled WGS sequence"/>
</dbReference>
<keyword evidence="7" id="KW-0067">ATP-binding</keyword>
<dbReference type="AlphaFoldDB" id="A0A139QN97"/>
<keyword evidence="3" id="KW-0597">Phosphoprotein</keyword>
<feature type="transmembrane region" description="Helical" evidence="10">
    <location>
        <begin position="20"/>
        <end position="36"/>
    </location>
</feature>
<name>A0A139QN97_9STRE</name>
<dbReference type="PANTHER" id="PTHR24421:SF10">
    <property type="entry name" value="NITRATE_NITRITE SENSOR PROTEIN NARQ"/>
    <property type="match status" value="1"/>
</dbReference>
<evidence type="ECO:0000313" key="13">
    <source>
        <dbReference type="EMBL" id="KXT64560.1"/>
    </source>
</evidence>
<keyword evidence="4 15" id="KW-0808">Transferase</keyword>
<keyword evidence="6 14" id="KW-0418">Kinase</keyword>
<dbReference type="SUPFAM" id="SSF55874">
    <property type="entry name" value="ATPase domain of HSP90 chaperone/DNA topoisomerase II/histidine kinase"/>
    <property type="match status" value="1"/>
</dbReference>
<evidence type="ECO:0000256" key="10">
    <source>
        <dbReference type="SAM" id="Phobius"/>
    </source>
</evidence>
<proteinExistence type="predicted"/>
<feature type="coiled-coil region" evidence="9">
    <location>
        <begin position="172"/>
        <end position="199"/>
    </location>
</feature>
<dbReference type="GO" id="GO:0005524">
    <property type="term" value="F:ATP binding"/>
    <property type="evidence" value="ECO:0007669"/>
    <property type="project" value="UniProtKB-KW"/>
</dbReference>
<evidence type="ECO:0000256" key="2">
    <source>
        <dbReference type="ARBA" id="ARBA00012438"/>
    </source>
</evidence>
<feature type="domain" description="Histidine kinase/HSP90-like ATPase" evidence="11">
    <location>
        <begin position="309"/>
        <end position="394"/>
    </location>
</feature>
<dbReference type="Proteomes" id="UP000070198">
    <property type="component" value="Unassembled WGS sequence"/>
</dbReference>
<dbReference type="Gene3D" id="3.30.565.10">
    <property type="entry name" value="Histidine kinase-like ATPase, C-terminal domain"/>
    <property type="match status" value="1"/>
</dbReference>
<dbReference type="InterPro" id="IPR036890">
    <property type="entry name" value="HATPase_C_sf"/>
</dbReference>
<reference evidence="16 17" key="1">
    <citation type="submission" date="2016-01" db="EMBL/GenBank/DDBJ databases">
        <title>Highly variable Streptococcus oralis are common among viridans streptococci isolated from primates.</title>
        <authorList>
            <person name="Denapaite D."/>
            <person name="Rieger M."/>
            <person name="Koendgen S."/>
            <person name="Brueckner R."/>
            <person name="Ochigava I."/>
            <person name="Kappeler P."/>
            <person name="Maetz-Rensing K."/>
            <person name="Leendertz F."/>
            <person name="Hakenbeck R."/>
        </authorList>
    </citation>
    <scope>NUCLEOTIDE SEQUENCE [LARGE SCALE GENOMIC DNA]</scope>
    <source>
        <strain evidence="13 16">DD02</strain>
        <strain evidence="14 17">DD03</strain>
    </source>
</reference>
<evidence type="ECO:0000256" key="1">
    <source>
        <dbReference type="ARBA" id="ARBA00000085"/>
    </source>
</evidence>
<protein>
    <recommendedName>
        <fullName evidence="2">histidine kinase</fullName>
        <ecNumber evidence="2">2.7.13.3</ecNumber>
    </recommendedName>
</protein>
<dbReference type="EMBL" id="LQXV01000408">
    <property type="protein sequence ID" value="KXU04019.1"/>
    <property type="molecule type" value="Genomic_DNA"/>
</dbReference>
<evidence type="ECO:0000256" key="5">
    <source>
        <dbReference type="ARBA" id="ARBA00022741"/>
    </source>
</evidence>
<accession>A0A139QN97</accession>
<keyword evidence="5" id="KW-0547">Nucleotide-binding</keyword>
<evidence type="ECO:0000313" key="15">
    <source>
        <dbReference type="EMBL" id="SQG78324.1"/>
    </source>
</evidence>
<evidence type="ECO:0000256" key="3">
    <source>
        <dbReference type="ARBA" id="ARBA00022553"/>
    </source>
</evidence>
<dbReference type="InterPro" id="IPR050482">
    <property type="entry name" value="Sensor_HK_TwoCompSys"/>
</dbReference>
<keyword evidence="8" id="KW-0902">Two-component regulatory system</keyword>
<dbReference type="GO" id="GO:0016020">
    <property type="term" value="C:membrane"/>
    <property type="evidence" value="ECO:0007669"/>
    <property type="project" value="InterPro"/>
</dbReference>
<dbReference type="EMBL" id="LS483409">
    <property type="protein sequence ID" value="SQG78324.1"/>
    <property type="molecule type" value="Genomic_DNA"/>
</dbReference>
<keyword evidence="10" id="KW-1133">Transmembrane helix</keyword>
<comment type="catalytic activity">
    <reaction evidence="1">
        <text>ATP + protein L-histidine = ADP + protein N-phospho-L-histidine.</text>
        <dbReference type="EC" id="2.7.13.3"/>
    </reaction>
</comment>
<evidence type="ECO:0000313" key="16">
    <source>
        <dbReference type="Proteomes" id="UP000070198"/>
    </source>
</evidence>
<evidence type="ECO:0000256" key="9">
    <source>
        <dbReference type="SAM" id="Coils"/>
    </source>
</evidence>
<evidence type="ECO:0000259" key="11">
    <source>
        <dbReference type="Pfam" id="PF02518"/>
    </source>
</evidence>
<dbReference type="Pfam" id="PF02518">
    <property type="entry name" value="HATPase_c"/>
    <property type="match status" value="1"/>
</dbReference>
<evidence type="ECO:0000256" key="7">
    <source>
        <dbReference type="ARBA" id="ARBA00022840"/>
    </source>
</evidence>
<sequence>MKTNKIEESVKYQFLKLGKWLLIGWLVFLYLFVQYLNCGYFFQTDVMSNAALVSEVLLLYFSNRLVSTKYLYLGLAVQVLLIFWLALFFDNLSSLALLVGFMPICIVEEITYQYPKRYFVMTALYGLCVLGFGLLQDGLDFFNFILLAEAVAMIALLAIYYYQMIYRQAFQAQYLQEVNEELNQAYAQVEEATTKAVKQTLARDLHDSLTQDLIGINMHLSAMKALLDNEDYQKLAQTLEKTQHLTKESISEARQTIADYRQEKRDNLTLQLREELQKRLTNLQENYHLNTQLAMPDEIELSYHQGMDVLRMINEALMNVIKHAEIDQAKVDVKKEGKMLQIHVINFGKPMRLLAQNNQHFGLLGMKERAAQYNGQVSINSSKNTGTVVTIELEVI</sequence>
<dbReference type="PANTHER" id="PTHR24421">
    <property type="entry name" value="NITRATE/NITRITE SENSOR PROTEIN NARX-RELATED"/>
    <property type="match status" value="1"/>
</dbReference>
<keyword evidence="9" id="KW-0175">Coiled coil</keyword>
<dbReference type="RefSeq" id="WP_061459153.1">
    <property type="nucleotide sequence ID" value="NZ_KQ968755.1"/>
</dbReference>
<feature type="domain" description="Signal transduction histidine kinase subgroup 3 dimerisation and phosphoacceptor" evidence="12">
    <location>
        <begin position="199"/>
        <end position="263"/>
    </location>
</feature>
<evidence type="ECO:0000313" key="14">
    <source>
        <dbReference type="EMBL" id="KXU04019.1"/>
    </source>
</evidence>